<evidence type="ECO:0000313" key="2">
    <source>
        <dbReference type="EMBL" id="NDW06050.1"/>
    </source>
</evidence>
<keyword evidence="3" id="KW-1185">Reference proteome</keyword>
<reference evidence="2 3" key="1">
    <citation type="submission" date="2020-01" db="EMBL/GenBank/DDBJ databases">
        <title>Jiella pacifica sp. nov.</title>
        <authorList>
            <person name="Xue Z."/>
            <person name="Zhu S."/>
            <person name="Chen J."/>
            <person name="Yang J."/>
        </authorList>
    </citation>
    <scope>NUCLEOTIDE SEQUENCE [LARGE SCALE GENOMIC DNA]</scope>
    <source>
        <strain evidence="2 3">40Bstr34</strain>
    </source>
</reference>
<dbReference type="EMBL" id="JAAAMG010000014">
    <property type="protein sequence ID" value="NDW06050.1"/>
    <property type="molecule type" value="Genomic_DNA"/>
</dbReference>
<dbReference type="Proteomes" id="UP000469011">
    <property type="component" value="Unassembled WGS sequence"/>
</dbReference>
<feature type="transmembrane region" description="Helical" evidence="1">
    <location>
        <begin position="88"/>
        <end position="109"/>
    </location>
</feature>
<keyword evidence="1" id="KW-0472">Membrane</keyword>
<evidence type="ECO:0000313" key="3">
    <source>
        <dbReference type="Proteomes" id="UP000469011"/>
    </source>
</evidence>
<dbReference type="AlphaFoldDB" id="A0A6N9T470"/>
<proteinExistence type="predicted"/>
<evidence type="ECO:0000256" key="1">
    <source>
        <dbReference type="SAM" id="Phobius"/>
    </source>
</evidence>
<sequence>MNDGVSSDKPSTERSWATEFTSWFRALGVVEELRSIDYPMNRVLGDVAGTTVGLAGLYGLAHLAPNGCAYTPFRSTGSSCVMASESPLLFLLSIGGMGLAVSALLFVFFRDDP</sequence>
<protein>
    <submittedName>
        <fullName evidence="2">Uncharacterized protein</fullName>
    </submittedName>
</protein>
<accession>A0A6N9T470</accession>
<organism evidence="2 3">
    <name type="scientific">Jiella pacifica</name>
    <dbReference type="NCBI Taxonomy" id="2696469"/>
    <lineage>
        <taxon>Bacteria</taxon>
        <taxon>Pseudomonadati</taxon>
        <taxon>Pseudomonadota</taxon>
        <taxon>Alphaproteobacteria</taxon>
        <taxon>Hyphomicrobiales</taxon>
        <taxon>Aurantimonadaceae</taxon>
        <taxon>Jiella</taxon>
    </lineage>
</organism>
<keyword evidence="1" id="KW-0812">Transmembrane</keyword>
<name>A0A6N9T470_9HYPH</name>
<keyword evidence="1" id="KW-1133">Transmembrane helix</keyword>
<gene>
    <name evidence="2" type="ORF">GTK09_16640</name>
</gene>
<dbReference type="RefSeq" id="WP_163464563.1">
    <property type="nucleotide sequence ID" value="NZ_JAAAMG010000014.1"/>
</dbReference>
<comment type="caution">
    <text evidence="2">The sequence shown here is derived from an EMBL/GenBank/DDBJ whole genome shotgun (WGS) entry which is preliminary data.</text>
</comment>